<comment type="function">
    <text evidence="9">Involved in the cellular defense against the biological effects of O6-methylguanine (O6-MeG) and O4-methylthymine (O4-MeT) in DNA. Repairs the methylated nucleobase in DNA by stoichiometrically transferring the methyl group to a cysteine residue in the enzyme. This is a suicide reaction: the enzyme is irreversibly inactivated.</text>
</comment>
<dbReference type="SUPFAM" id="SSF46767">
    <property type="entry name" value="Methylated DNA-protein cysteine methyltransferase, C-terminal domain"/>
    <property type="match status" value="1"/>
</dbReference>
<keyword evidence="4 9" id="KW-0489">Methyltransferase</keyword>
<dbReference type="AlphaFoldDB" id="A0A859FCS1"/>
<dbReference type="PROSITE" id="PS00374">
    <property type="entry name" value="MGMT"/>
    <property type="match status" value="1"/>
</dbReference>
<dbReference type="FunFam" id="1.10.10.10:FF:000214">
    <property type="entry name" value="Methylated-DNA--protein-cysteine methyltransferase"/>
    <property type="match status" value="1"/>
</dbReference>
<keyword evidence="5 9" id="KW-0808">Transferase</keyword>
<dbReference type="InterPro" id="IPR036631">
    <property type="entry name" value="MGMT_N_sf"/>
</dbReference>
<dbReference type="InterPro" id="IPR036388">
    <property type="entry name" value="WH-like_DNA-bd_sf"/>
</dbReference>
<dbReference type="PANTHER" id="PTHR10815">
    <property type="entry name" value="METHYLATED-DNA--PROTEIN-CYSTEINE METHYLTRANSFERASE"/>
    <property type="match status" value="1"/>
</dbReference>
<evidence type="ECO:0000256" key="3">
    <source>
        <dbReference type="ARBA" id="ARBA00022490"/>
    </source>
</evidence>
<dbReference type="KEGG" id="psua:FLK61_28260"/>
<dbReference type="InterPro" id="IPR023546">
    <property type="entry name" value="MGMT"/>
</dbReference>
<feature type="domain" description="Methylated-DNA-[protein]-cysteine S-methyltransferase DNA binding" evidence="10">
    <location>
        <begin position="89"/>
        <end position="168"/>
    </location>
</feature>
<dbReference type="InterPro" id="IPR008332">
    <property type="entry name" value="MethylG_MeTrfase_N"/>
</dbReference>
<evidence type="ECO:0000256" key="9">
    <source>
        <dbReference type="HAMAP-Rule" id="MF_00772"/>
    </source>
</evidence>
<comment type="catalytic activity">
    <reaction evidence="8 9">
        <text>a 6-O-methyl-2'-deoxyguanosine in DNA + L-cysteinyl-[protein] = S-methyl-L-cysteinyl-[protein] + a 2'-deoxyguanosine in DNA</text>
        <dbReference type="Rhea" id="RHEA:24000"/>
        <dbReference type="Rhea" id="RHEA-COMP:10131"/>
        <dbReference type="Rhea" id="RHEA-COMP:10132"/>
        <dbReference type="Rhea" id="RHEA-COMP:11367"/>
        <dbReference type="Rhea" id="RHEA-COMP:11368"/>
        <dbReference type="ChEBI" id="CHEBI:29950"/>
        <dbReference type="ChEBI" id="CHEBI:82612"/>
        <dbReference type="ChEBI" id="CHEBI:85445"/>
        <dbReference type="ChEBI" id="CHEBI:85448"/>
        <dbReference type="EC" id="2.1.1.63"/>
    </reaction>
</comment>
<evidence type="ECO:0000256" key="7">
    <source>
        <dbReference type="ARBA" id="ARBA00023204"/>
    </source>
</evidence>
<dbReference type="Proteomes" id="UP000318138">
    <property type="component" value="Chromosome"/>
</dbReference>
<accession>A0A859FCS1</accession>
<dbReference type="Gene3D" id="1.10.10.10">
    <property type="entry name" value="Winged helix-like DNA-binding domain superfamily/Winged helix DNA-binding domain"/>
    <property type="match status" value="1"/>
</dbReference>
<dbReference type="RefSeq" id="WP_176008674.1">
    <property type="nucleotide sequence ID" value="NZ_CP041372.2"/>
</dbReference>
<dbReference type="InterPro" id="IPR014048">
    <property type="entry name" value="MethylDNA_cys_MeTrfase_DNA-bd"/>
</dbReference>
<evidence type="ECO:0000256" key="5">
    <source>
        <dbReference type="ARBA" id="ARBA00022679"/>
    </source>
</evidence>
<keyword evidence="7 9" id="KW-0234">DNA repair</keyword>
<comment type="miscellaneous">
    <text evidence="9">This enzyme catalyzes only one turnover and therefore is not strictly catalytic. According to one definition, an enzyme is a biocatalyst that acts repeatedly and over many reaction cycles.</text>
</comment>
<comment type="subcellular location">
    <subcellularLocation>
        <location evidence="9">Cytoplasm</location>
    </subcellularLocation>
</comment>
<protein>
    <recommendedName>
        <fullName evidence="9">Methylated-DNA--protein-cysteine methyltransferase</fullName>
        <ecNumber evidence="9">2.1.1.63</ecNumber>
    </recommendedName>
    <alternativeName>
        <fullName evidence="9">6-O-methylguanine-DNA methyltransferase</fullName>
        <shortName evidence="9">MGMT</shortName>
    </alternativeName>
    <alternativeName>
        <fullName evidence="9">O-6-methylguanine-DNA-alkyltransferase</fullName>
    </alternativeName>
</protein>
<evidence type="ECO:0000313" key="13">
    <source>
        <dbReference type="Proteomes" id="UP000318138"/>
    </source>
</evidence>
<dbReference type="GO" id="GO:0032259">
    <property type="term" value="P:methylation"/>
    <property type="evidence" value="ECO:0007669"/>
    <property type="project" value="UniProtKB-KW"/>
</dbReference>
<dbReference type="GO" id="GO:0006307">
    <property type="term" value="P:DNA alkylation repair"/>
    <property type="evidence" value="ECO:0007669"/>
    <property type="project" value="UniProtKB-UniRule"/>
</dbReference>
<reference evidence="13" key="1">
    <citation type="submission" date="2019-07" db="EMBL/GenBank/DDBJ databases">
        <title>Bacillus alkalisoli sp. nov. isolated from saline soil.</title>
        <authorList>
            <person name="Sun J.-Q."/>
            <person name="Xu L."/>
        </authorList>
    </citation>
    <scope>NUCLEOTIDE SEQUENCE [LARGE SCALE GENOMIC DNA]</scope>
    <source>
        <strain evidence="13">M4U3P1</strain>
    </source>
</reference>
<proteinExistence type="inferred from homology"/>
<dbReference type="SUPFAM" id="SSF53155">
    <property type="entry name" value="Methylated DNA-protein cysteine methyltransferase domain"/>
    <property type="match status" value="1"/>
</dbReference>
<evidence type="ECO:0000313" key="12">
    <source>
        <dbReference type="EMBL" id="QKS70638.1"/>
    </source>
</evidence>
<keyword evidence="3 9" id="KW-0963">Cytoplasm</keyword>
<evidence type="ECO:0000256" key="1">
    <source>
        <dbReference type="ARBA" id="ARBA00001286"/>
    </source>
</evidence>
<comment type="similarity">
    <text evidence="2 9">Belongs to the MGMT family.</text>
</comment>
<dbReference type="GO" id="GO:0005737">
    <property type="term" value="C:cytoplasm"/>
    <property type="evidence" value="ECO:0007669"/>
    <property type="project" value="UniProtKB-SubCell"/>
</dbReference>
<evidence type="ECO:0000259" key="11">
    <source>
        <dbReference type="Pfam" id="PF02870"/>
    </source>
</evidence>
<feature type="active site" description="Nucleophile; methyl group acceptor" evidence="9">
    <location>
        <position position="140"/>
    </location>
</feature>
<dbReference type="HAMAP" id="MF_00772">
    <property type="entry name" value="OGT"/>
    <property type="match status" value="1"/>
</dbReference>
<dbReference type="Pfam" id="PF02870">
    <property type="entry name" value="Methyltransf_1N"/>
    <property type="match status" value="1"/>
</dbReference>
<dbReference type="GO" id="GO:0003908">
    <property type="term" value="F:methylated-DNA-[protein]-cysteine S-methyltransferase activity"/>
    <property type="evidence" value="ECO:0007669"/>
    <property type="project" value="UniProtKB-UniRule"/>
</dbReference>
<evidence type="ECO:0000256" key="2">
    <source>
        <dbReference type="ARBA" id="ARBA00008711"/>
    </source>
</evidence>
<dbReference type="InterPro" id="IPR036217">
    <property type="entry name" value="MethylDNA_cys_MeTrfase_DNAb"/>
</dbReference>
<evidence type="ECO:0000256" key="8">
    <source>
        <dbReference type="ARBA" id="ARBA00049348"/>
    </source>
</evidence>
<dbReference type="EMBL" id="CP041372">
    <property type="protein sequence ID" value="QKS70638.1"/>
    <property type="molecule type" value="Genomic_DNA"/>
</dbReference>
<dbReference type="CDD" id="cd06445">
    <property type="entry name" value="ATase"/>
    <property type="match status" value="1"/>
</dbReference>
<dbReference type="NCBIfam" id="TIGR00589">
    <property type="entry name" value="ogt"/>
    <property type="match status" value="1"/>
</dbReference>
<dbReference type="EC" id="2.1.1.63" evidence="9"/>
<organism evidence="12 13">
    <name type="scientific">Paenalkalicoccus suaedae</name>
    <dbReference type="NCBI Taxonomy" id="2592382"/>
    <lineage>
        <taxon>Bacteria</taxon>
        <taxon>Bacillati</taxon>
        <taxon>Bacillota</taxon>
        <taxon>Bacilli</taxon>
        <taxon>Bacillales</taxon>
        <taxon>Bacillaceae</taxon>
        <taxon>Paenalkalicoccus</taxon>
    </lineage>
</organism>
<comment type="catalytic activity">
    <reaction evidence="1 9">
        <text>a 4-O-methyl-thymidine in DNA + L-cysteinyl-[protein] = a thymidine in DNA + S-methyl-L-cysteinyl-[protein]</text>
        <dbReference type="Rhea" id="RHEA:53428"/>
        <dbReference type="Rhea" id="RHEA-COMP:10131"/>
        <dbReference type="Rhea" id="RHEA-COMP:10132"/>
        <dbReference type="Rhea" id="RHEA-COMP:13555"/>
        <dbReference type="Rhea" id="RHEA-COMP:13556"/>
        <dbReference type="ChEBI" id="CHEBI:29950"/>
        <dbReference type="ChEBI" id="CHEBI:82612"/>
        <dbReference type="ChEBI" id="CHEBI:137386"/>
        <dbReference type="ChEBI" id="CHEBI:137387"/>
        <dbReference type="EC" id="2.1.1.63"/>
    </reaction>
</comment>
<dbReference type="PANTHER" id="PTHR10815:SF5">
    <property type="entry name" value="METHYLATED-DNA--PROTEIN-CYSTEINE METHYLTRANSFERASE"/>
    <property type="match status" value="1"/>
</dbReference>
<keyword evidence="6 9" id="KW-0227">DNA damage</keyword>
<evidence type="ECO:0000259" key="10">
    <source>
        <dbReference type="Pfam" id="PF01035"/>
    </source>
</evidence>
<dbReference type="Gene3D" id="3.30.160.70">
    <property type="entry name" value="Methylated DNA-protein cysteine methyltransferase domain"/>
    <property type="match status" value="1"/>
</dbReference>
<sequence>MSVKLAYTEISSPIGVLTVVGSDNALHYIEFGEAKDAHQSITRKSRARNEGIDLYESREALTNSIEQLEAYFNHELRAFELELHYHGTPFQKLVWEAVSSIPFGETRSYKDIAQQIGAPKAVRAVGGANNKNPIPIVVPCHRVIGSNGSMVGYGGGLPIKEHLLKMEGSI</sequence>
<dbReference type="InterPro" id="IPR001497">
    <property type="entry name" value="MethylDNA_cys_MeTrfase_AS"/>
</dbReference>
<keyword evidence="13" id="KW-1185">Reference proteome</keyword>
<evidence type="ECO:0000256" key="6">
    <source>
        <dbReference type="ARBA" id="ARBA00022763"/>
    </source>
</evidence>
<feature type="domain" description="Methylguanine DNA methyltransferase ribonuclease-like" evidence="11">
    <location>
        <begin position="6"/>
        <end position="84"/>
    </location>
</feature>
<evidence type="ECO:0000256" key="4">
    <source>
        <dbReference type="ARBA" id="ARBA00022603"/>
    </source>
</evidence>
<gene>
    <name evidence="12" type="ORF">FLK61_28260</name>
</gene>
<dbReference type="Pfam" id="PF01035">
    <property type="entry name" value="DNA_binding_1"/>
    <property type="match status" value="1"/>
</dbReference>
<name>A0A859FCS1_9BACI</name>